<dbReference type="EMBL" id="LAZR01018586">
    <property type="protein sequence ID" value="KKL95836.1"/>
    <property type="molecule type" value="Genomic_DNA"/>
</dbReference>
<accession>A0A0F9GYS9</accession>
<organism evidence="2">
    <name type="scientific">marine sediment metagenome</name>
    <dbReference type="NCBI Taxonomy" id="412755"/>
    <lineage>
        <taxon>unclassified sequences</taxon>
        <taxon>metagenomes</taxon>
        <taxon>ecological metagenomes</taxon>
    </lineage>
</organism>
<feature type="region of interest" description="Disordered" evidence="1">
    <location>
        <begin position="162"/>
        <end position="185"/>
    </location>
</feature>
<dbReference type="AlphaFoldDB" id="A0A0F9GYS9"/>
<sequence length="233" mass="25349">NMAARDEGKSAILAKWPRLWDGRETLMACGSCPGGGGRAYASPPAMQALGSNQRILQPREGYVILQYNGPSVSTRTYKGKATGTQYRFGNTPIHRTKYVYGQDVPPLLELMDGGRPLFEIITPSALPDQDNRPEEPQLVAAGAPVRADVPVREVTSGVLAQPVLDPPLPAAPESATSGEAPSSLREYSLQELRTYSKDWSRDKVEFYLAHEEGKDEPRATAVTLLKGRLNAKS</sequence>
<proteinExistence type="predicted"/>
<gene>
    <name evidence="2" type="ORF">LCGC14_1850640</name>
</gene>
<evidence type="ECO:0000313" key="2">
    <source>
        <dbReference type="EMBL" id="KKL95836.1"/>
    </source>
</evidence>
<name>A0A0F9GYS9_9ZZZZ</name>
<protein>
    <submittedName>
        <fullName evidence="2">Uncharacterized protein</fullName>
    </submittedName>
</protein>
<feature type="non-terminal residue" evidence="2">
    <location>
        <position position="1"/>
    </location>
</feature>
<reference evidence="2" key="1">
    <citation type="journal article" date="2015" name="Nature">
        <title>Complex archaea that bridge the gap between prokaryotes and eukaryotes.</title>
        <authorList>
            <person name="Spang A."/>
            <person name="Saw J.H."/>
            <person name="Jorgensen S.L."/>
            <person name="Zaremba-Niedzwiedzka K."/>
            <person name="Martijn J."/>
            <person name="Lind A.E."/>
            <person name="van Eijk R."/>
            <person name="Schleper C."/>
            <person name="Guy L."/>
            <person name="Ettema T.J."/>
        </authorList>
    </citation>
    <scope>NUCLEOTIDE SEQUENCE</scope>
</reference>
<comment type="caution">
    <text evidence="2">The sequence shown here is derived from an EMBL/GenBank/DDBJ whole genome shotgun (WGS) entry which is preliminary data.</text>
</comment>
<evidence type="ECO:0000256" key="1">
    <source>
        <dbReference type="SAM" id="MobiDB-lite"/>
    </source>
</evidence>